<evidence type="ECO:0000256" key="1">
    <source>
        <dbReference type="SAM" id="Phobius"/>
    </source>
</evidence>
<feature type="transmembrane region" description="Helical" evidence="1">
    <location>
        <begin position="104"/>
        <end position="128"/>
    </location>
</feature>
<sequence length="264" mass="30307">MMINVYIGTVISLWVFFTIVFFIAQAKKNNGLQDIAWGGGFIVVALYSYFFSNTESLNGSVITILVLLWGGRLAYHLFRRNWNSKEDRRYVTMRKGWEDEGKNVAVAAYLRVFMLQMLLLIIIVQPVFLANTRPGNGLKLINYIGIAVWIVGYFFEVVGDAQLKKFKADKSNKGKLMTEGLWAYTRHPNYFGEATMWWGIFLISLVEPISFIGIIGPVAINFLLLKVSGVPLLEKKYEGRPDFEEYKQRTNKFIPMPPKKHLNI</sequence>
<dbReference type="PANTHER" id="PTHR32251">
    <property type="entry name" value="3-OXO-5-ALPHA-STEROID 4-DEHYDROGENASE"/>
    <property type="match status" value="1"/>
</dbReference>
<comment type="caution">
    <text evidence="2">The sequence shown here is derived from an EMBL/GenBank/DDBJ whole genome shotgun (WGS) entry which is preliminary data.</text>
</comment>
<dbReference type="PROSITE" id="PS50244">
    <property type="entry name" value="S5A_REDUCTASE"/>
    <property type="match status" value="1"/>
</dbReference>
<gene>
    <name evidence="2" type="ORF">TICRE_07370</name>
</gene>
<dbReference type="GO" id="GO:0016020">
    <property type="term" value="C:membrane"/>
    <property type="evidence" value="ECO:0007669"/>
    <property type="project" value="TreeGrafter"/>
</dbReference>
<feature type="transmembrane region" description="Helical" evidence="1">
    <location>
        <begin position="35"/>
        <end position="51"/>
    </location>
</feature>
<feature type="transmembrane region" description="Helical" evidence="1">
    <location>
        <begin position="57"/>
        <end position="78"/>
    </location>
</feature>
<feature type="transmembrane region" description="Helical" evidence="1">
    <location>
        <begin position="6"/>
        <end position="23"/>
    </location>
</feature>
<evidence type="ECO:0000313" key="3">
    <source>
        <dbReference type="Proteomes" id="UP000186112"/>
    </source>
</evidence>
<keyword evidence="1" id="KW-0812">Transmembrane</keyword>
<keyword evidence="3" id="KW-1185">Reference proteome</keyword>
<protein>
    <submittedName>
        <fullName evidence="2">3-oxo-5-alpha-steroid 4-dehydrogenase</fullName>
    </submittedName>
</protein>
<evidence type="ECO:0000313" key="2">
    <source>
        <dbReference type="EMBL" id="OLS03041.1"/>
    </source>
</evidence>
<feature type="transmembrane region" description="Helical" evidence="1">
    <location>
        <begin position="140"/>
        <end position="158"/>
    </location>
</feature>
<organism evidence="2 3">
    <name type="scientific">Tissierella creatinophila DSM 6911</name>
    <dbReference type="NCBI Taxonomy" id="1123403"/>
    <lineage>
        <taxon>Bacteria</taxon>
        <taxon>Bacillati</taxon>
        <taxon>Bacillota</taxon>
        <taxon>Tissierellia</taxon>
        <taxon>Tissierellales</taxon>
        <taxon>Tissierellaceae</taxon>
        <taxon>Tissierella</taxon>
    </lineage>
</organism>
<name>A0A1U7M6Y1_TISCR</name>
<dbReference type="Pfam" id="PF06966">
    <property type="entry name" value="DUF1295"/>
    <property type="match status" value="1"/>
</dbReference>
<reference evidence="2 3" key="1">
    <citation type="submission" date="2016-02" db="EMBL/GenBank/DDBJ databases">
        <title>Genome sequence of Tissierella creatinophila DSM 6911.</title>
        <authorList>
            <person name="Poehlein A."/>
            <person name="Daniel R."/>
        </authorList>
    </citation>
    <scope>NUCLEOTIDE SEQUENCE [LARGE SCALE GENOMIC DNA]</scope>
    <source>
        <strain evidence="2 3">DSM 6911</strain>
    </source>
</reference>
<feature type="transmembrane region" description="Helical" evidence="1">
    <location>
        <begin position="196"/>
        <end position="224"/>
    </location>
</feature>
<dbReference type="EMBL" id="LTDM01000011">
    <property type="protein sequence ID" value="OLS03041.1"/>
    <property type="molecule type" value="Genomic_DNA"/>
</dbReference>
<dbReference type="AlphaFoldDB" id="A0A1U7M6Y1"/>
<proteinExistence type="predicted"/>
<dbReference type="Proteomes" id="UP000186112">
    <property type="component" value="Unassembled WGS sequence"/>
</dbReference>
<keyword evidence="1" id="KW-0472">Membrane</keyword>
<dbReference type="PANTHER" id="PTHR32251:SF17">
    <property type="entry name" value="STEROID 5-ALPHA REDUCTASE C-TERMINAL DOMAIN-CONTAINING PROTEIN"/>
    <property type="match status" value="1"/>
</dbReference>
<dbReference type="Gene3D" id="1.20.120.1630">
    <property type="match status" value="1"/>
</dbReference>
<dbReference type="InterPro" id="IPR010721">
    <property type="entry name" value="UstE-like"/>
</dbReference>
<keyword evidence="1" id="KW-1133">Transmembrane helix</keyword>
<accession>A0A1U7M6Y1</accession>